<comment type="caution">
    <text evidence="2">The sequence shown here is derived from an EMBL/GenBank/DDBJ whole genome shotgun (WGS) entry which is preliminary data.</text>
</comment>
<dbReference type="InterPro" id="IPR034772">
    <property type="entry name" value="CPSF6/7"/>
</dbReference>
<dbReference type="InterPro" id="IPR012677">
    <property type="entry name" value="Nucleotide-bd_a/b_plait_sf"/>
</dbReference>
<feature type="region of interest" description="Disordered" evidence="1">
    <location>
        <begin position="375"/>
        <end position="406"/>
    </location>
</feature>
<evidence type="ECO:0008006" key="4">
    <source>
        <dbReference type="Google" id="ProtNLM"/>
    </source>
</evidence>
<dbReference type="PANTHER" id="PTHR23204">
    <property type="entry name" value="CLEAVAGE AND POLYADENYLATION SPECIFIC FACTOR"/>
    <property type="match status" value="1"/>
</dbReference>
<feature type="compositionally biased region" description="Low complexity" evidence="1">
    <location>
        <begin position="224"/>
        <end position="245"/>
    </location>
</feature>
<evidence type="ECO:0000313" key="3">
    <source>
        <dbReference type="Proteomes" id="UP000222788"/>
    </source>
</evidence>
<name>A0A2C5WVH4_9PEZI</name>
<reference evidence="2 3" key="2">
    <citation type="journal article" date="2013" name="IMA Fungus">
        <title>IMA Genome-F 1: Ceratocystis fimbriata: Draft nuclear genome sequence for the plant pathogen, Ceratocystis fimbriata.</title>
        <authorList>
            <person name="Wilken P.M."/>
            <person name="Steenkamp E.T."/>
            <person name="Wingfield M.J."/>
            <person name="de Beer Z.W."/>
            <person name="Wingfield B.D."/>
        </authorList>
    </citation>
    <scope>NUCLEOTIDE SEQUENCE [LARGE SCALE GENOMIC DNA]</scope>
    <source>
        <strain evidence="2 3">CBS 114723</strain>
    </source>
</reference>
<dbReference type="SUPFAM" id="SSF54928">
    <property type="entry name" value="RNA-binding domain, RBD"/>
    <property type="match status" value="1"/>
</dbReference>
<accession>A0A2C5WVH4</accession>
<dbReference type="Gene3D" id="3.30.70.330">
    <property type="match status" value="1"/>
</dbReference>
<dbReference type="Proteomes" id="UP000222788">
    <property type="component" value="Unassembled WGS sequence"/>
</dbReference>
<feature type="region of interest" description="Disordered" evidence="1">
    <location>
        <begin position="1"/>
        <end position="28"/>
    </location>
</feature>
<sequence>MDDQNLDIDIYGDAHDDYGKPSDSNVDEAMQVDATAAPGPTGMPATGSTIVTDSPTGLTGVAGPATNEAKANIPRKPDIDPTATSAVVVSDLNWWSTDDDVRGWALAAGDECELKDITFNEHKVNGKSKGQVYVEFFTPQAAATFKQHIHTMRNSASAPPTGKHFSVIFSNPHINPFRTRPKDGLSRNQKDGNNNHGSNTSNNSNNRMGVGSSYDRSNNQMGASNPQGPYNNYGNNSNNGWHNNNRVGFGGRGHHAQNNNFNRYNNNNNHGGSGGYSQGGYTGGYSNGRGGGGNMMGMNNVRGGRTGGGMNGLGRGGVGANNMGMGNIGGPIGGMGMGMGGPMNGAMGNMMGGPMPMMGGMQGFAQMNFSPTGFFGGSGGGAGPGNDGHQPDWASNPHGTKRARPE</sequence>
<organism evidence="2 3">
    <name type="scientific">Ceratocystis fimbriata CBS 114723</name>
    <dbReference type="NCBI Taxonomy" id="1035309"/>
    <lineage>
        <taxon>Eukaryota</taxon>
        <taxon>Fungi</taxon>
        <taxon>Dikarya</taxon>
        <taxon>Ascomycota</taxon>
        <taxon>Pezizomycotina</taxon>
        <taxon>Sordariomycetes</taxon>
        <taxon>Hypocreomycetidae</taxon>
        <taxon>Microascales</taxon>
        <taxon>Ceratocystidaceae</taxon>
        <taxon>Ceratocystis</taxon>
    </lineage>
</organism>
<gene>
    <name evidence="2" type="ORF">CFIMG_006708RA</name>
</gene>
<dbReference type="AlphaFoldDB" id="A0A2C5WVH4"/>
<keyword evidence="3" id="KW-1185">Reference proteome</keyword>
<dbReference type="GO" id="GO:0006397">
    <property type="term" value="P:mRNA processing"/>
    <property type="evidence" value="ECO:0007669"/>
    <property type="project" value="UniProtKB-KW"/>
</dbReference>
<reference evidence="2 3" key="1">
    <citation type="journal article" date="2013" name="Fungal Biol.">
        <title>Analysis of microsatellite markers in the genome of the plant pathogen Ceratocystis fimbriata.</title>
        <authorList>
            <person name="Simpson M.C."/>
            <person name="Wilken P.M."/>
            <person name="Coetzee M.P."/>
            <person name="Wingfield M.J."/>
            <person name="Wingfield B.D."/>
        </authorList>
    </citation>
    <scope>NUCLEOTIDE SEQUENCE [LARGE SCALE GENOMIC DNA]</scope>
    <source>
        <strain evidence="2 3">CBS 114723</strain>
    </source>
</reference>
<dbReference type="STRING" id="1035309.A0A2C5WVH4"/>
<feature type="compositionally biased region" description="Polar residues" evidence="1">
    <location>
        <begin position="214"/>
        <end position="223"/>
    </location>
</feature>
<feature type="region of interest" description="Disordered" evidence="1">
    <location>
        <begin position="153"/>
        <end position="275"/>
    </location>
</feature>
<dbReference type="GO" id="GO:0003676">
    <property type="term" value="F:nucleic acid binding"/>
    <property type="evidence" value="ECO:0007669"/>
    <property type="project" value="InterPro"/>
</dbReference>
<protein>
    <recommendedName>
        <fullName evidence="4">RRM domain-containing protein</fullName>
    </recommendedName>
</protein>
<dbReference type="OrthoDB" id="10065185at2759"/>
<proteinExistence type="predicted"/>
<evidence type="ECO:0000256" key="1">
    <source>
        <dbReference type="SAM" id="MobiDB-lite"/>
    </source>
</evidence>
<evidence type="ECO:0000313" key="2">
    <source>
        <dbReference type="EMBL" id="PHH49634.1"/>
    </source>
</evidence>
<dbReference type="GO" id="GO:0005634">
    <property type="term" value="C:nucleus"/>
    <property type="evidence" value="ECO:0007669"/>
    <property type="project" value="UniProtKB-SubCell"/>
</dbReference>
<feature type="compositionally biased region" description="Low complexity" evidence="1">
    <location>
        <begin position="194"/>
        <end position="206"/>
    </location>
</feature>
<feature type="compositionally biased region" description="Low complexity" evidence="1">
    <location>
        <begin position="258"/>
        <end position="270"/>
    </location>
</feature>
<dbReference type="InterPro" id="IPR035979">
    <property type="entry name" value="RBD_domain_sf"/>
</dbReference>
<feature type="compositionally biased region" description="Basic and acidic residues" evidence="1">
    <location>
        <begin position="180"/>
        <end position="190"/>
    </location>
</feature>
<dbReference type="EMBL" id="APWK03000183">
    <property type="protein sequence ID" value="PHH49634.1"/>
    <property type="molecule type" value="Genomic_DNA"/>
</dbReference>
<feature type="compositionally biased region" description="Gly residues" evidence="1">
    <location>
        <begin position="375"/>
        <end position="386"/>
    </location>
</feature>